<reference evidence="4" key="1">
    <citation type="journal article" date="2019" name="Int. J. Syst. Evol. Microbiol.">
        <title>The Global Catalogue of Microorganisms (GCM) 10K type strain sequencing project: providing services to taxonomists for standard genome sequencing and annotation.</title>
        <authorList>
            <consortium name="The Broad Institute Genomics Platform"/>
            <consortium name="The Broad Institute Genome Sequencing Center for Infectious Disease"/>
            <person name="Wu L."/>
            <person name="Ma J."/>
        </authorList>
    </citation>
    <scope>NUCLEOTIDE SEQUENCE [LARGE SCALE GENOMIC DNA]</scope>
    <source>
        <strain evidence="4">JCM 18287</strain>
    </source>
</reference>
<feature type="transmembrane region" description="Helical" evidence="1">
    <location>
        <begin position="323"/>
        <end position="341"/>
    </location>
</feature>
<feature type="transmembrane region" description="Helical" evidence="1">
    <location>
        <begin position="264"/>
        <end position="284"/>
    </location>
</feature>
<dbReference type="SUPFAM" id="SSF69593">
    <property type="entry name" value="Glycerol-3-phosphate (1)-acyltransferase"/>
    <property type="match status" value="1"/>
</dbReference>
<keyword evidence="1" id="KW-1133">Transmembrane helix</keyword>
<dbReference type="PANTHER" id="PTHR31605">
    <property type="entry name" value="GLYCEROL-3-PHOSPHATE O-ACYLTRANSFERASE 1"/>
    <property type="match status" value="1"/>
</dbReference>
<dbReference type="InterPro" id="IPR002123">
    <property type="entry name" value="Plipid/glycerol_acylTrfase"/>
</dbReference>
<name>A0ABP9HPX6_9FLAO</name>
<keyword evidence="4" id="KW-1185">Reference proteome</keyword>
<evidence type="ECO:0000259" key="2">
    <source>
        <dbReference type="SMART" id="SM00563"/>
    </source>
</evidence>
<proteinExistence type="predicted"/>
<evidence type="ECO:0000256" key="1">
    <source>
        <dbReference type="SAM" id="Phobius"/>
    </source>
</evidence>
<sequence length="343" mass="39383">MNRIWLSFVRSYLSLGMFFYFKRIEVHGVENVPKNKPILLLSNHQNALLDALLIATKCGRFSYFLTRAGVFKSTLISKILKSLRMLPVYRIRDGWGNLANNKAIFSSCVELFNKNEAIVIFPEGSHNLKRTVRPLSKGFTRIIFETLDTHPNIDLQLVPVGLNFLNAERFSDSTALYFGNPISAKKFLSDDRNKDVIALKTVMQSEISKLTAHIPTENYDKTLQKLEKFNVNFLKPEAVNKSIATNFEFYESQKKDSFSVVKKIFKLVLIIQLIVPYLIWKLIAKPKIKEKEFTSTFRFAIAITIVPLWLLIITLILAYNFGWLIALCFFTSVLLLTLLAVKL</sequence>
<dbReference type="PANTHER" id="PTHR31605:SF0">
    <property type="entry name" value="GLYCEROL-3-PHOSPHATE O-ACYLTRANSFERASE 1"/>
    <property type="match status" value="1"/>
</dbReference>
<keyword evidence="1" id="KW-0812">Transmembrane</keyword>
<dbReference type="Pfam" id="PF01553">
    <property type="entry name" value="Acyltransferase"/>
    <property type="match status" value="1"/>
</dbReference>
<evidence type="ECO:0000313" key="4">
    <source>
        <dbReference type="Proteomes" id="UP001501692"/>
    </source>
</evidence>
<comment type="caution">
    <text evidence="3">The sequence shown here is derived from an EMBL/GenBank/DDBJ whole genome shotgun (WGS) entry which is preliminary data.</text>
</comment>
<feature type="domain" description="Phospholipid/glycerol acyltransferase" evidence="2">
    <location>
        <begin position="38"/>
        <end position="165"/>
    </location>
</feature>
<dbReference type="EMBL" id="BAABJK010000009">
    <property type="protein sequence ID" value="GAA4975822.1"/>
    <property type="molecule type" value="Genomic_DNA"/>
</dbReference>
<organism evidence="3 4">
    <name type="scientific">Algibacter aquimarinus</name>
    <dbReference type="NCBI Taxonomy" id="1136748"/>
    <lineage>
        <taxon>Bacteria</taxon>
        <taxon>Pseudomonadati</taxon>
        <taxon>Bacteroidota</taxon>
        <taxon>Flavobacteriia</taxon>
        <taxon>Flavobacteriales</taxon>
        <taxon>Flavobacteriaceae</taxon>
        <taxon>Algibacter</taxon>
    </lineage>
</organism>
<protein>
    <recommendedName>
        <fullName evidence="2">Phospholipid/glycerol acyltransferase domain-containing protein</fullName>
    </recommendedName>
</protein>
<keyword evidence="1" id="KW-0472">Membrane</keyword>
<accession>A0ABP9HPX6</accession>
<dbReference type="CDD" id="cd07992">
    <property type="entry name" value="LPLAT_AAK14816-like"/>
    <property type="match status" value="1"/>
</dbReference>
<dbReference type="SMART" id="SM00563">
    <property type="entry name" value="PlsC"/>
    <property type="match status" value="1"/>
</dbReference>
<dbReference type="InterPro" id="IPR052744">
    <property type="entry name" value="GPAT/DAPAT"/>
</dbReference>
<dbReference type="Proteomes" id="UP001501692">
    <property type="component" value="Unassembled WGS sequence"/>
</dbReference>
<gene>
    <name evidence="3" type="ORF">GCM10023315_28200</name>
</gene>
<dbReference type="RefSeq" id="WP_345170023.1">
    <property type="nucleotide sequence ID" value="NZ_BAABJK010000009.1"/>
</dbReference>
<feature type="transmembrane region" description="Helical" evidence="1">
    <location>
        <begin position="296"/>
        <end position="317"/>
    </location>
</feature>
<evidence type="ECO:0000313" key="3">
    <source>
        <dbReference type="EMBL" id="GAA4975822.1"/>
    </source>
</evidence>